<dbReference type="OrthoDB" id="7323510at2"/>
<protein>
    <recommendedName>
        <fullName evidence="5">Peptidoglycan binding-like domain-containing protein</fullName>
    </recommendedName>
</protein>
<name>A0A1E5XX19_9HYPH</name>
<dbReference type="Gene3D" id="1.10.530.40">
    <property type="match status" value="1"/>
</dbReference>
<proteinExistence type="predicted"/>
<dbReference type="AlphaFoldDB" id="A0A1E5XX19"/>
<sequence length="678" mass="72036">MNDTVSAAALGTSEGHFEEFEALLAYRERELEEVELENLAPEASVLATAPSAEAIAAAARVSAAAFKLIVDYETGGRAFYDTVIKKRPIWPKGSSGITIGFGYDLGYVTLDEYQRDWATLIAGLSTSQRSALQACVGFHSGKDSEAKLKALLQTVLDITVPWEMAEVEFKAQTLPKFSLLTQSALPNTDRLSGDCFGTLVSLTFNRGASYSKAHNPATDSKDRFREMRAIKAAMAAQNFADIPKQLKAMIRIWVGTSIAEGMKRRRNDEAALFLTGLAGGPTISSEASMLEAGVAAADAALPPEAESTTGKTDEDFWTETGEDELAAAAAEGFMIGVAGVGATWASDEVQPDYAHLGGNLTQGVPFELTADDLALLARLNDFNVDALGNGAPILFGLRGAGVVKDHASGGIVLMDQRPDHVVPRCTIGVWHRAEGKLSVFPGSTVPNQAAVAKFKADGSAGNLLATGLYNYVCGPHITSRETPGCFLLRNPDMSKRVVVVRRSKNDLTYDKTDVVDRCAPGDNIHPAFFSNASGFSSLGCQTVTGTFKDGVHSGPWAAFRKAAGLTDKDGEPGKRYLYMLLTGAEARIASRLRLDGLAADPIAARRLRRIRFGSSSEAAKRLQGKLNLSDPDGAMGPLSTETLHKAQAGMAGARGSDGIFTPDMDAALGWQVFGALGI</sequence>
<evidence type="ECO:0008006" key="5">
    <source>
        <dbReference type="Google" id="ProtNLM"/>
    </source>
</evidence>
<dbReference type="Proteomes" id="UP000095463">
    <property type="component" value="Unassembled WGS sequence"/>
</dbReference>
<keyword evidence="1" id="KW-0929">Antimicrobial</keyword>
<evidence type="ECO:0000256" key="1">
    <source>
        <dbReference type="ARBA" id="ARBA00022529"/>
    </source>
</evidence>
<dbReference type="GO" id="GO:0042742">
    <property type="term" value="P:defense response to bacterium"/>
    <property type="evidence" value="ECO:0007669"/>
    <property type="project" value="UniProtKB-KW"/>
</dbReference>
<reference evidence="3 4" key="1">
    <citation type="journal article" date="2015" name="Genome Announc.">
        <title>Genome Assemblies of Three Soil-Associated Devosia species: D. insulae, D. limi, and D. soli.</title>
        <authorList>
            <person name="Hassan Y.I."/>
            <person name="Lepp D."/>
            <person name="Zhou T."/>
        </authorList>
    </citation>
    <scope>NUCLEOTIDE SEQUENCE [LARGE SCALE GENOMIC DNA]</scope>
    <source>
        <strain evidence="3 4">DS-56</strain>
    </source>
</reference>
<dbReference type="InterPro" id="IPR023347">
    <property type="entry name" value="Lysozyme_dom_sf"/>
</dbReference>
<dbReference type="RefSeq" id="WP_069907749.1">
    <property type="nucleotide sequence ID" value="NZ_LAJE02000027.1"/>
</dbReference>
<dbReference type="EMBL" id="LAJE02000027">
    <property type="protein sequence ID" value="OEO33123.1"/>
    <property type="molecule type" value="Genomic_DNA"/>
</dbReference>
<organism evidence="3 4">
    <name type="scientific">Devosia insulae DS-56</name>
    <dbReference type="NCBI Taxonomy" id="1116389"/>
    <lineage>
        <taxon>Bacteria</taxon>
        <taxon>Pseudomonadati</taxon>
        <taxon>Pseudomonadota</taxon>
        <taxon>Alphaproteobacteria</taxon>
        <taxon>Hyphomicrobiales</taxon>
        <taxon>Devosiaceae</taxon>
        <taxon>Devosia</taxon>
    </lineage>
</organism>
<dbReference type="GO" id="GO:0031640">
    <property type="term" value="P:killing of cells of another organism"/>
    <property type="evidence" value="ECO:0007669"/>
    <property type="project" value="UniProtKB-KW"/>
</dbReference>
<accession>A0A1E5XX19</accession>
<keyword evidence="2" id="KW-0081">Bacteriolytic enzyme</keyword>
<evidence type="ECO:0000313" key="3">
    <source>
        <dbReference type="EMBL" id="OEO33123.1"/>
    </source>
</evidence>
<evidence type="ECO:0000256" key="2">
    <source>
        <dbReference type="ARBA" id="ARBA00022638"/>
    </source>
</evidence>
<dbReference type="GO" id="GO:0003796">
    <property type="term" value="F:lysozyme activity"/>
    <property type="evidence" value="ECO:0007669"/>
    <property type="project" value="InterPro"/>
</dbReference>
<comment type="caution">
    <text evidence="3">The sequence shown here is derived from an EMBL/GenBank/DDBJ whole genome shotgun (WGS) entry which is preliminary data.</text>
</comment>
<keyword evidence="4" id="KW-1185">Reference proteome</keyword>
<evidence type="ECO:0000313" key="4">
    <source>
        <dbReference type="Proteomes" id="UP000095463"/>
    </source>
</evidence>
<gene>
    <name evidence="3" type="ORF">VW23_008140</name>
</gene>